<proteinExistence type="predicted"/>
<dbReference type="AlphaFoldDB" id="A0A8J2ZSY7"/>
<sequence length="475" mass="51937">MAEKILSVGIDIGTSTTQLVFSLLTIENVASAFNVPRIIITDKEVIYKSDIIHTPLLEETRVNQELIQQFVEKEYKKAGIEKEKIQTGAVIITGETARKENAEEVLQGLSGFAGDFVVATAGPDLESIIAAKGAGIHTYAKDQSVKIVNFDIGGGTSNLAVIERGNVTDTGCLDIGGRLIKMNRDTKKIEYISPKIKDLINDFGWNIQIGQTASRELLQPVVDKMVELLEESAGVRPASPQLEKIITHKGIRDMENITHISFTGGVAEAIYKPAEGDVFQYGDIGIMLGEAIKNSALAKHFVLVEPKELIRATVVGAGSHTTEISGSTIAYSEDLFPIKNIPVIKIRDEDMKEPGEFSKTIREKLQWYEVEKNKQTVAISFTGNQHASFQEIVYIAEEIAAGTEEYVRLGLPLIVITEKDIAKVLGQTLFAKLGLEQQLICIDSVFVEDGDFIDIGHPVANGSVLPVVIKTLVFN</sequence>
<dbReference type="Proteomes" id="UP000602050">
    <property type="component" value="Unassembled WGS sequence"/>
</dbReference>
<keyword evidence="2" id="KW-1185">Reference proteome</keyword>
<dbReference type="InterPro" id="IPR050696">
    <property type="entry name" value="FtsA/MreB"/>
</dbReference>
<dbReference type="InterPro" id="IPR009377">
    <property type="entry name" value="EutA"/>
</dbReference>
<dbReference type="PANTHER" id="PTHR32432:SF13">
    <property type="entry name" value="ETHANOLAMINE AMMONIA-LYASE REACTIVASE EUTA"/>
    <property type="match status" value="1"/>
</dbReference>
<organism evidence="1 2">
    <name type="scientific">Compostibacillus humi</name>
    <dbReference type="NCBI Taxonomy" id="1245525"/>
    <lineage>
        <taxon>Bacteria</taxon>
        <taxon>Bacillati</taxon>
        <taxon>Bacillota</taxon>
        <taxon>Bacilli</taxon>
        <taxon>Bacillales</taxon>
        <taxon>Bacillaceae</taxon>
        <taxon>Compostibacillus</taxon>
    </lineage>
</organism>
<dbReference type="RefSeq" id="WP_188391610.1">
    <property type="nucleotide sequence ID" value="NZ_BMEV01000019.1"/>
</dbReference>
<reference evidence="1" key="1">
    <citation type="journal article" date="2014" name="Int. J. Syst. Evol. Microbiol.">
        <title>Complete genome sequence of Corynebacterium casei LMG S-19264T (=DSM 44701T), isolated from a smear-ripened cheese.</title>
        <authorList>
            <consortium name="US DOE Joint Genome Institute (JGI-PGF)"/>
            <person name="Walter F."/>
            <person name="Albersmeier A."/>
            <person name="Kalinowski J."/>
            <person name="Ruckert C."/>
        </authorList>
    </citation>
    <scope>NUCLEOTIDE SEQUENCE</scope>
    <source>
        <strain evidence="1">CGMCC 1.12360</strain>
    </source>
</reference>
<dbReference type="NCBIfam" id="NF007992">
    <property type="entry name" value="PRK10719.1-3"/>
    <property type="match status" value="1"/>
</dbReference>
<name>A0A8J2ZSY7_9BACI</name>
<accession>A0A8J2ZSY7</accession>
<dbReference type="Pfam" id="PF06277">
    <property type="entry name" value="EutA"/>
    <property type="match status" value="1"/>
</dbReference>
<dbReference type="PANTHER" id="PTHR32432">
    <property type="entry name" value="CELL DIVISION PROTEIN FTSA-RELATED"/>
    <property type="match status" value="1"/>
</dbReference>
<evidence type="ECO:0000313" key="1">
    <source>
        <dbReference type="EMBL" id="GGH74442.1"/>
    </source>
</evidence>
<dbReference type="Gene3D" id="3.30.420.40">
    <property type="match status" value="1"/>
</dbReference>
<reference evidence="1" key="2">
    <citation type="submission" date="2020-09" db="EMBL/GenBank/DDBJ databases">
        <authorList>
            <person name="Sun Q."/>
            <person name="Zhou Y."/>
        </authorList>
    </citation>
    <scope>NUCLEOTIDE SEQUENCE</scope>
    <source>
        <strain evidence="1">CGMCC 1.12360</strain>
    </source>
</reference>
<dbReference type="InterPro" id="IPR043129">
    <property type="entry name" value="ATPase_NBD"/>
</dbReference>
<protein>
    <submittedName>
        <fullName evidence="1">Ethanolamine ammonia-lyase</fullName>
    </submittedName>
</protein>
<dbReference type="EMBL" id="BMEV01000019">
    <property type="protein sequence ID" value="GGH74442.1"/>
    <property type="molecule type" value="Genomic_DNA"/>
</dbReference>
<dbReference type="SUPFAM" id="SSF53067">
    <property type="entry name" value="Actin-like ATPase domain"/>
    <property type="match status" value="1"/>
</dbReference>
<comment type="caution">
    <text evidence="1">The sequence shown here is derived from an EMBL/GenBank/DDBJ whole genome shotgun (WGS) entry which is preliminary data.</text>
</comment>
<dbReference type="PIRSF" id="PIRSF012293">
    <property type="entry name" value="EutA"/>
    <property type="match status" value="1"/>
</dbReference>
<gene>
    <name evidence="1" type="primary">eutA</name>
    <name evidence="1" type="ORF">GCM10010978_13310</name>
</gene>
<evidence type="ECO:0000313" key="2">
    <source>
        <dbReference type="Proteomes" id="UP000602050"/>
    </source>
</evidence>